<evidence type="ECO:0000313" key="1">
    <source>
        <dbReference type="EMBL" id="MCF2514531.1"/>
    </source>
</evidence>
<reference evidence="1" key="1">
    <citation type="submission" date="2022-01" db="EMBL/GenBank/DDBJ databases">
        <authorList>
            <person name="Jo J.-H."/>
            <person name="Im W.-T."/>
        </authorList>
    </citation>
    <scope>NUCLEOTIDE SEQUENCE</scope>
    <source>
        <strain evidence="1">G124</strain>
    </source>
</reference>
<dbReference type="Proteomes" id="UP001139410">
    <property type="component" value="Unassembled WGS sequence"/>
</dbReference>
<sequence>MNESGEIDAVEIERYPTRATVRRFWSSEPDEYGKVVRADGHWLLCYDRDAGEAIFRLRSEALHLGGEVTVEGPDGVPSRFRVTSVKQLDTSPPRTR</sequence>
<dbReference type="RefSeq" id="WP_235066990.1">
    <property type="nucleotide sequence ID" value="NZ_JAKFGM010000001.1"/>
</dbReference>
<dbReference type="AlphaFoldDB" id="A0A9X1QJ89"/>
<accession>A0A9X1QJ89</accession>
<comment type="caution">
    <text evidence="1">The sequence shown here is derived from an EMBL/GenBank/DDBJ whole genome shotgun (WGS) entry which is preliminary data.</text>
</comment>
<gene>
    <name evidence="1" type="ORF">LVY65_05550</name>
</gene>
<keyword evidence="2" id="KW-1185">Reference proteome</keyword>
<dbReference type="EMBL" id="JAKFGM010000001">
    <property type="protein sequence ID" value="MCF2514531.1"/>
    <property type="molecule type" value="Genomic_DNA"/>
</dbReference>
<name>A0A9X1QJ89_9SPHN</name>
<proteinExistence type="predicted"/>
<evidence type="ECO:0000313" key="2">
    <source>
        <dbReference type="Proteomes" id="UP001139410"/>
    </source>
</evidence>
<organism evidence="1 2">
    <name type="scientific">Sphingomonas cremea</name>
    <dbReference type="NCBI Taxonomy" id="2904799"/>
    <lineage>
        <taxon>Bacteria</taxon>
        <taxon>Pseudomonadati</taxon>
        <taxon>Pseudomonadota</taxon>
        <taxon>Alphaproteobacteria</taxon>
        <taxon>Sphingomonadales</taxon>
        <taxon>Sphingomonadaceae</taxon>
        <taxon>Sphingomonas</taxon>
    </lineage>
</organism>
<protein>
    <submittedName>
        <fullName evidence="1">Uncharacterized protein</fullName>
    </submittedName>
</protein>